<reference evidence="2 3" key="1">
    <citation type="journal article" date="2007" name="Int. J. Syst. Evol. Microbiol.">
        <title>Natronorubrum sulfidifaciens sp. nov., an extremely haloalkaliphilic archaeon isolated from Aiding salt lake in Xin-Jiang, China.</title>
        <authorList>
            <person name="Cui H.L."/>
            <person name="Tohty D."/>
            <person name="Liu H.C."/>
            <person name="Liu S.J."/>
            <person name="Oren A."/>
            <person name="Zhou P.J."/>
        </authorList>
    </citation>
    <scope>NUCLEOTIDE SEQUENCE [LARGE SCALE GENOMIC DNA]</scope>
    <source>
        <strain evidence="2 3">7-3</strain>
    </source>
</reference>
<dbReference type="Proteomes" id="UP000326170">
    <property type="component" value="Chromosome"/>
</dbReference>
<feature type="region of interest" description="Disordered" evidence="1">
    <location>
        <begin position="25"/>
        <end position="51"/>
    </location>
</feature>
<proteinExistence type="predicted"/>
<dbReference type="KEGG" id="nas:GCU68_01465"/>
<evidence type="ECO:0000313" key="3">
    <source>
        <dbReference type="Proteomes" id="UP000326170"/>
    </source>
</evidence>
<dbReference type="GeneID" id="42299676"/>
<gene>
    <name evidence="2" type="ORF">GCU68_01465</name>
</gene>
<accession>A0A5P9NZS0</accession>
<evidence type="ECO:0000256" key="1">
    <source>
        <dbReference type="SAM" id="MobiDB-lite"/>
    </source>
</evidence>
<dbReference type="OrthoDB" id="241375at2157"/>
<dbReference type="AlphaFoldDB" id="A0A5P9NZS0"/>
<keyword evidence="3" id="KW-1185">Reference proteome</keyword>
<dbReference type="PROSITE" id="PS51257">
    <property type="entry name" value="PROKAR_LIPOPROTEIN"/>
    <property type="match status" value="1"/>
</dbReference>
<evidence type="ECO:0000313" key="2">
    <source>
        <dbReference type="EMBL" id="QFU81317.1"/>
    </source>
</evidence>
<sequence length="299" mass="31472">MTESTRRRLLAVAVGVVSTAGAGCLDESSVERDESSGDDTDAADGDDSSPLADAVTADATVDYPAFVDRDVRVTDDERGIEYSDSGPVFVLAVQFEGADATADELRVSRDLDSDVSTAYIAPVVDSDGVTYHVFANESFIALADWTLVELVDNTPADERRASFDELQAGVFHLETSADADGLVIVDGGRDALETDAATVVGIHRLDADTVTESAPQVAFEIERLDDGSTVEITHTSGDHLEGDAVVVDVDGDRLENPFGVETVTAGDTATIEDVPAGAELAVRYDDGETATVMTTTTLE</sequence>
<feature type="compositionally biased region" description="Acidic residues" evidence="1">
    <location>
        <begin position="36"/>
        <end position="47"/>
    </location>
</feature>
<organism evidence="2 3">
    <name type="scientific">Natronorubrum aibiense</name>
    <dbReference type="NCBI Taxonomy" id="348826"/>
    <lineage>
        <taxon>Archaea</taxon>
        <taxon>Methanobacteriati</taxon>
        <taxon>Methanobacteriota</taxon>
        <taxon>Stenosarchaea group</taxon>
        <taxon>Halobacteria</taxon>
        <taxon>Halobacteriales</taxon>
        <taxon>Natrialbaceae</taxon>
        <taxon>Natronorubrum</taxon>
    </lineage>
</organism>
<protein>
    <submittedName>
        <fullName evidence="2">Uncharacterized protein</fullName>
    </submittedName>
</protein>
<name>A0A5P9NZS0_9EURY</name>
<dbReference type="EMBL" id="CP045488">
    <property type="protein sequence ID" value="QFU81317.1"/>
    <property type="molecule type" value="Genomic_DNA"/>
</dbReference>
<dbReference type="RefSeq" id="WP_152938700.1">
    <property type="nucleotide sequence ID" value="NZ_CP045488.1"/>
</dbReference>